<dbReference type="PANTHER" id="PTHR15350">
    <property type="entry name" value="COP9 SIGNALOSOME COMPLEX SUBUNIT 7/DENDRITIC CELL PROTEIN GA17"/>
    <property type="match status" value="1"/>
</dbReference>
<dbReference type="InterPro" id="IPR000717">
    <property type="entry name" value="PCI_dom"/>
</dbReference>
<dbReference type="GO" id="GO:0002183">
    <property type="term" value="P:cytoplasmic translational initiation"/>
    <property type="evidence" value="ECO:0007669"/>
    <property type="project" value="TreeGrafter"/>
</dbReference>
<accession>A0A9P6WKP5</accession>
<feature type="region of interest" description="Disordered" evidence="2">
    <location>
        <begin position="416"/>
        <end position="452"/>
    </location>
</feature>
<evidence type="ECO:0000313" key="5">
    <source>
        <dbReference type="Proteomes" id="UP000697127"/>
    </source>
</evidence>
<organism evidence="4 5">
    <name type="scientific">Pichia californica</name>
    <dbReference type="NCBI Taxonomy" id="460514"/>
    <lineage>
        <taxon>Eukaryota</taxon>
        <taxon>Fungi</taxon>
        <taxon>Dikarya</taxon>
        <taxon>Ascomycota</taxon>
        <taxon>Saccharomycotina</taxon>
        <taxon>Pichiomycetes</taxon>
        <taxon>Pichiales</taxon>
        <taxon>Pichiaceae</taxon>
        <taxon>Pichia</taxon>
    </lineage>
</organism>
<feature type="domain" description="PCI" evidence="3">
    <location>
        <begin position="179"/>
        <end position="356"/>
    </location>
</feature>
<comment type="similarity">
    <text evidence="1">Belongs to the CSN7/EIF3M family. CSN7 subfamily.</text>
</comment>
<protein>
    <recommendedName>
        <fullName evidence="3">PCI domain-containing protein</fullName>
    </recommendedName>
</protein>
<dbReference type="PROSITE" id="PS50250">
    <property type="entry name" value="PCI"/>
    <property type="match status" value="1"/>
</dbReference>
<evidence type="ECO:0000256" key="2">
    <source>
        <dbReference type="SAM" id="MobiDB-lite"/>
    </source>
</evidence>
<reference evidence="4" key="1">
    <citation type="submission" date="2020-11" db="EMBL/GenBank/DDBJ databases">
        <title>Kefir isolates.</title>
        <authorList>
            <person name="Marcisauskas S."/>
            <person name="Kim Y."/>
            <person name="Blasche S."/>
        </authorList>
    </citation>
    <scope>NUCLEOTIDE SEQUENCE</scope>
    <source>
        <strain evidence="4">Olga-1</strain>
    </source>
</reference>
<evidence type="ECO:0000313" key="4">
    <source>
        <dbReference type="EMBL" id="KAG0688944.1"/>
    </source>
</evidence>
<keyword evidence="5" id="KW-1185">Reference proteome</keyword>
<dbReference type="OrthoDB" id="10267031at2759"/>
<dbReference type="PANTHER" id="PTHR15350:SF2">
    <property type="entry name" value="EUKARYOTIC TRANSLATION INITIATION FACTOR 3 SUBUNIT M"/>
    <property type="match status" value="1"/>
</dbReference>
<comment type="caution">
    <text evidence="4">The sequence shown here is derived from an EMBL/GenBank/DDBJ whole genome shotgun (WGS) entry which is preliminary data.</text>
</comment>
<dbReference type="GO" id="GO:0005852">
    <property type="term" value="C:eukaryotic translation initiation factor 3 complex"/>
    <property type="evidence" value="ECO:0007669"/>
    <property type="project" value="TreeGrafter"/>
</dbReference>
<dbReference type="Proteomes" id="UP000697127">
    <property type="component" value="Unassembled WGS sequence"/>
</dbReference>
<dbReference type="EMBL" id="PUHW01000112">
    <property type="protein sequence ID" value="KAG0688944.1"/>
    <property type="molecule type" value="Genomic_DNA"/>
</dbReference>
<sequence length="452" mass="51311">MSFTIVIDNDLHFSLLELAAILDLELKSQEHHYRPLFQKLLDESNNEEIVKQLIQIPQYFLRNFSKKSFEPTTNLYIHIINLISSSSTNVNSIDLFANLLEYVDPNSSKNEDLKSTEVPSDVILVTLTSIFNSLPNNSIIRLTALSSVVNIIVKDQIPGTIQNIAKNLYEWLSTINDIETEKISVLISSVFNQYYIEDERKSIEFFKSLILSKNILLNSSCLINFFSKVLSSNSIYDITNLQFIFPQINNENLIKLLNLYLIGDYKTYLNLKSEFSSLSSINFENLESNLKSLSILNYLASTISNSNSFTYNSISNETNIPIDEIELKLITLISENFISAKLSQSTSSIIVNSINYLSPSLSSNSNLINWNEINSLLSSWNENINNLQSIVKSLSIKRGKRVNAPNVIMSFHQQKLEAREKKAQQPDDVSEISESTESVDIPVINSEVKDQE</sequence>
<proteinExistence type="inferred from homology"/>
<gene>
    <name evidence="4" type="ORF">C6P40_000344</name>
</gene>
<dbReference type="Pfam" id="PF01399">
    <property type="entry name" value="PCI"/>
    <property type="match status" value="1"/>
</dbReference>
<name>A0A9P6WKP5_9ASCO</name>
<dbReference type="AlphaFoldDB" id="A0A9P6WKP5"/>
<feature type="compositionally biased region" description="Basic and acidic residues" evidence="2">
    <location>
        <begin position="416"/>
        <end position="425"/>
    </location>
</feature>
<evidence type="ECO:0000256" key="1">
    <source>
        <dbReference type="ARBA" id="ARBA00008482"/>
    </source>
</evidence>
<dbReference type="InterPro" id="IPR045237">
    <property type="entry name" value="COPS7/eIF3m"/>
</dbReference>
<evidence type="ECO:0000259" key="3">
    <source>
        <dbReference type="PROSITE" id="PS50250"/>
    </source>
</evidence>